<evidence type="ECO:0000313" key="3">
    <source>
        <dbReference type="Proteomes" id="UP001239083"/>
    </source>
</evidence>
<dbReference type="Gene3D" id="3.30.70.100">
    <property type="match status" value="1"/>
</dbReference>
<dbReference type="Proteomes" id="UP001239083">
    <property type="component" value="Unassembled WGS sequence"/>
</dbReference>
<keyword evidence="3" id="KW-1185">Reference proteome</keyword>
<protein>
    <submittedName>
        <fullName evidence="2">Copper chaperone</fullName>
    </submittedName>
</protein>
<dbReference type="Pfam" id="PF00403">
    <property type="entry name" value="HMA"/>
    <property type="match status" value="1"/>
</dbReference>
<dbReference type="EMBL" id="JAUSYY010000001">
    <property type="protein sequence ID" value="MDQ0893690.1"/>
    <property type="molecule type" value="Genomic_DNA"/>
</dbReference>
<dbReference type="PROSITE" id="PS50846">
    <property type="entry name" value="HMA_2"/>
    <property type="match status" value="1"/>
</dbReference>
<evidence type="ECO:0000313" key="2">
    <source>
        <dbReference type="EMBL" id="MDQ0893690.1"/>
    </source>
</evidence>
<reference evidence="2 3" key="1">
    <citation type="submission" date="2023-07" db="EMBL/GenBank/DDBJ databases">
        <title>Comparative genomics of wheat-associated soil bacteria to identify genetic determinants of phenazine resistance.</title>
        <authorList>
            <person name="Mouncey N."/>
        </authorList>
    </citation>
    <scope>NUCLEOTIDE SEQUENCE [LARGE SCALE GENOMIC DNA]</scope>
    <source>
        <strain evidence="2 3">V3I3</strain>
    </source>
</reference>
<dbReference type="CDD" id="cd00371">
    <property type="entry name" value="HMA"/>
    <property type="match status" value="1"/>
</dbReference>
<proteinExistence type="predicted"/>
<dbReference type="InterPro" id="IPR006121">
    <property type="entry name" value="HMA_dom"/>
</dbReference>
<comment type="caution">
    <text evidence="2">The sequence shown here is derived from an EMBL/GenBank/DDBJ whole genome shotgun (WGS) entry which is preliminary data.</text>
</comment>
<name>A0ABU0R6H2_9MICO</name>
<gene>
    <name evidence="2" type="ORF">QFZ26_001245</name>
</gene>
<dbReference type="SUPFAM" id="SSF55008">
    <property type="entry name" value="HMA, heavy metal-associated domain"/>
    <property type="match status" value="1"/>
</dbReference>
<evidence type="ECO:0000259" key="1">
    <source>
        <dbReference type="PROSITE" id="PS50846"/>
    </source>
</evidence>
<dbReference type="RefSeq" id="WP_307040318.1">
    <property type="nucleotide sequence ID" value="NZ_JAUSYY010000001.1"/>
</dbReference>
<feature type="domain" description="HMA" evidence="1">
    <location>
        <begin position="43"/>
        <end position="111"/>
    </location>
</feature>
<dbReference type="InterPro" id="IPR036163">
    <property type="entry name" value="HMA_dom_sf"/>
</dbReference>
<accession>A0ABU0R6H2</accession>
<organism evidence="2 3">
    <name type="scientific">Agromyces ramosus</name>
    <dbReference type="NCBI Taxonomy" id="33879"/>
    <lineage>
        <taxon>Bacteria</taxon>
        <taxon>Bacillati</taxon>
        <taxon>Actinomycetota</taxon>
        <taxon>Actinomycetes</taxon>
        <taxon>Micrococcales</taxon>
        <taxon>Microbacteriaceae</taxon>
        <taxon>Agromyces</taxon>
    </lineage>
</organism>
<sequence length="113" mass="11138">MTLTPDGRFELAVANDGCACCAVDTSSTATDASALAVDTSEAAVASFGVAGMTCGNCVRHVSEELSTLAGVDAVDVALVAGGVSTVTVRSAAPLADETIADAVAEAGYRVVVR</sequence>